<sequence length="111" mass="13098">MNIYDDAHKLARSLKESEEYKDYAEKSNKVFKDKKNKEMVLDFKKKALEFQIKQASEDKIDAGEEEEIKKLQDILMLNPDIKDFFISETKFSQIVADVYKIIEDAINIKEE</sequence>
<dbReference type="InterPro" id="IPR023378">
    <property type="entry name" value="YheA/YmcA-like_dom_sf"/>
</dbReference>
<name>A0A410QDX3_9FIRM</name>
<dbReference type="AlphaFoldDB" id="A0A410QDX3"/>
<gene>
    <name evidence="1" type="ORF">EQM13_10795</name>
</gene>
<dbReference type="Gene3D" id="1.20.1500.10">
    <property type="entry name" value="YheA/YmcA-like"/>
    <property type="match status" value="1"/>
</dbReference>
<organism evidence="1 2">
    <name type="scientific">Acidilutibacter cellobiosedens</name>
    <dbReference type="NCBI Taxonomy" id="2507161"/>
    <lineage>
        <taxon>Bacteria</taxon>
        <taxon>Bacillati</taxon>
        <taxon>Bacillota</taxon>
        <taxon>Tissierellia</taxon>
        <taxon>Tissierellales</taxon>
        <taxon>Acidilutibacteraceae</taxon>
        <taxon>Acidilutibacter</taxon>
    </lineage>
</organism>
<dbReference type="EMBL" id="CP035282">
    <property type="protein sequence ID" value="QAT62038.1"/>
    <property type="molecule type" value="Genomic_DNA"/>
</dbReference>
<evidence type="ECO:0000313" key="2">
    <source>
        <dbReference type="Proteomes" id="UP000287969"/>
    </source>
</evidence>
<dbReference type="InterPro" id="IPR010368">
    <property type="entry name" value="Com_YlbF"/>
</dbReference>
<proteinExistence type="predicted"/>
<dbReference type="KEGG" id="spoa:EQM13_10795"/>
<evidence type="ECO:0000313" key="1">
    <source>
        <dbReference type="EMBL" id="QAT62038.1"/>
    </source>
</evidence>
<reference evidence="2" key="1">
    <citation type="submission" date="2019-01" db="EMBL/GenBank/DDBJ databases">
        <title>Draft genomes of a novel of Sporanaerobacter strains.</title>
        <authorList>
            <person name="Ma S."/>
        </authorList>
    </citation>
    <scope>NUCLEOTIDE SEQUENCE [LARGE SCALE GENOMIC DNA]</scope>
    <source>
        <strain evidence="2">NJN-17</strain>
    </source>
</reference>
<dbReference type="Proteomes" id="UP000287969">
    <property type="component" value="Chromosome"/>
</dbReference>
<dbReference type="SUPFAM" id="SSF158622">
    <property type="entry name" value="YheA/YmcA-like"/>
    <property type="match status" value="1"/>
</dbReference>
<accession>A0A410QDX3</accession>
<dbReference type="OrthoDB" id="9811402at2"/>
<protein>
    <submittedName>
        <fullName evidence="1">YlbF family regulator</fullName>
    </submittedName>
</protein>
<dbReference type="Pfam" id="PF06133">
    <property type="entry name" value="Com_YlbF"/>
    <property type="match status" value="1"/>
</dbReference>
<keyword evidence="2" id="KW-1185">Reference proteome</keyword>
<dbReference type="RefSeq" id="WP_128752667.1">
    <property type="nucleotide sequence ID" value="NZ_CP035282.1"/>
</dbReference>